<sequence length="895" mass="101869">MLICKASLSLIIIVSILSLSPVVFKINFFSSSAPSILCTLSDPVIILHEFYQPGNLAVGEIVSQVFFLHLSIDFREKPSEISMKEAIVMPKNYQHILALVFAIKEINENSMLLPNVTLGFNIFDNYYNGQLTYNTVFRLFSAKKRFVPNYMCDVEDQLVAVIGGLDSETSSYLATVLSIYKIPQITYGSFVSGMNDKTLLASLYQMVPNEIQQYSGIVQLLIHFRWTWVGLFAVDDDNGERFFQKLVPILSSNSICSAFIKRTPKWTYVADILDLFLDDLDKFPSLMESKANVFIVHGAPPSMLNLSWYLHMVVFDSNLGKVWIVTEQWDFRLSDYQKNWDIQFFQGAISFSVHSNEILGFKAFLESVNPSWESEDGFIQDFWENAFSCSMKNYSVISEKEPKKVCTGEEKLESLPGTFFEMKMTGHSYNVYNAAYAVAHALHVIHEFRSKSRSKVAQKSLKVLSFQPWQAHPSLKSISFNNSAGETVHFDENGELIIDFDITNWIIFPNKTFDRVIVGKMDRHSKTLSIQDEKIVWHRRFNQELPISLCNDLCHPGNTMEKKEGEPFCCYVCSPCPEGKVSFYKDMDFCKDCPEDQYSAPDKTQCIPKGLNYLSHEGSLGKALAFSSVVFAMTTIWVLRTFWKHQDTPIVKANNRNLTYTLLFSLFLCFLCSLLFIGKPTSITCILRQTAFGIVFSLALSSVLAKTITVVLAFVATKPGSKMRKWIGRKIGDTIVFSCTAIQVCICSLWLFTSPPFPDRDLNSLYEEIILECNEGSVTMFCLVLGYMSFLAMVSFFVAFFARKLPDSFNEAKFITFSMLIFCSVWLSFGPMYLSTKGKYVVAVEVFSILTSSAGLLSCIFFPKCYIIVFRPELNHRGQLIRNTFKKTEREEKVK</sequence>
<organism evidence="14 15">
    <name type="scientific">Crotalus adamanteus</name>
    <name type="common">Eastern diamondback rattlesnake</name>
    <dbReference type="NCBI Taxonomy" id="8729"/>
    <lineage>
        <taxon>Eukaryota</taxon>
        <taxon>Metazoa</taxon>
        <taxon>Chordata</taxon>
        <taxon>Craniata</taxon>
        <taxon>Vertebrata</taxon>
        <taxon>Euteleostomi</taxon>
        <taxon>Lepidosauria</taxon>
        <taxon>Squamata</taxon>
        <taxon>Bifurcata</taxon>
        <taxon>Unidentata</taxon>
        <taxon>Episquamata</taxon>
        <taxon>Toxicofera</taxon>
        <taxon>Serpentes</taxon>
        <taxon>Colubroidea</taxon>
        <taxon>Viperidae</taxon>
        <taxon>Crotalinae</taxon>
        <taxon>Crotalus</taxon>
    </lineage>
</organism>
<evidence type="ECO:0000256" key="8">
    <source>
        <dbReference type="ARBA" id="ARBA00023136"/>
    </source>
</evidence>
<keyword evidence="11" id="KW-0807">Transducer</keyword>
<accession>A0AAW1B5E6</accession>
<keyword evidence="9 14" id="KW-0675">Receptor</keyword>
<dbReference type="Gene3D" id="3.40.50.2300">
    <property type="match status" value="2"/>
</dbReference>
<dbReference type="PANTHER" id="PTHR24061">
    <property type="entry name" value="CALCIUM-SENSING RECEPTOR-RELATED"/>
    <property type="match status" value="1"/>
</dbReference>
<dbReference type="PROSITE" id="PS50259">
    <property type="entry name" value="G_PROTEIN_RECEP_F3_4"/>
    <property type="match status" value="1"/>
</dbReference>
<dbReference type="Pfam" id="PF00003">
    <property type="entry name" value="7tm_3"/>
    <property type="match status" value="1"/>
</dbReference>
<evidence type="ECO:0000256" key="5">
    <source>
        <dbReference type="ARBA" id="ARBA00022729"/>
    </source>
</evidence>
<comment type="caution">
    <text evidence="14">The sequence shown here is derived from an EMBL/GenBank/DDBJ whole genome shotgun (WGS) entry which is preliminary data.</text>
</comment>
<feature type="transmembrane region" description="Helical" evidence="12">
    <location>
        <begin position="777"/>
        <end position="802"/>
    </location>
</feature>
<evidence type="ECO:0000313" key="14">
    <source>
        <dbReference type="EMBL" id="KAK9397348.1"/>
    </source>
</evidence>
<comment type="subcellular location">
    <subcellularLocation>
        <location evidence="1">Cell membrane</location>
        <topology evidence="1">Multi-pass membrane protein</topology>
    </subcellularLocation>
</comment>
<dbReference type="CDD" id="cd15283">
    <property type="entry name" value="7tmC_V2R_pheromone"/>
    <property type="match status" value="1"/>
</dbReference>
<dbReference type="Gene3D" id="2.10.50.30">
    <property type="entry name" value="GPCR, family 3, nine cysteines domain"/>
    <property type="match status" value="1"/>
</dbReference>
<proteinExistence type="inferred from homology"/>
<feature type="transmembrane region" description="Helical" evidence="12">
    <location>
        <begin position="620"/>
        <end position="639"/>
    </location>
</feature>
<dbReference type="SUPFAM" id="SSF53822">
    <property type="entry name" value="Periplasmic binding protein-like I"/>
    <property type="match status" value="1"/>
</dbReference>
<keyword evidence="4 12" id="KW-0812">Transmembrane</keyword>
<evidence type="ECO:0000256" key="2">
    <source>
        <dbReference type="ARBA" id="ARBA00007242"/>
    </source>
</evidence>
<dbReference type="InterPro" id="IPR000068">
    <property type="entry name" value="GPCR_3_Ca_sens_rcpt-rel"/>
</dbReference>
<evidence type="ECO:0000256" key="10">
    <source>
        <dbReference type="ARBA" id="ARBA00023180"/>
    </source>
</evidence>
<dbReference type="InterPro" id="IPR011500">
    <property type="entry name" value="GPCR_3_9-Cys_dom"/>
</dbReference>
<dbReference type="Pfam" id="PF07562">
    <property type="entry name" value="NCD3G"/>
    <property type="match status" value="1"/>
</dbReference>
<feature type="transmembrane region" description="Helical" evidence="12">
    <location>
        <begin position="840"/>
        <end position="862"/>
    </location>
</feature>
<dbReference type="InterPro" id="IPR004073">
    <property type="entry name" value="GPCR_3_vmron_rcpt_2"/>
</dbReference>
<evidence type="ECO:0000256" key="3">
    <source>
        <dbReference type="ARBA" id="ARBA00022475"/>
    </source>
</evidence>
<protein>
    <submittedName>
        <fullName evidence="14">Type-2 vomeronasal receptor</fullName>
    </submittedName>
</protein>
<keyword evidence="7" id="KW-0297">G-protein coupled receptor</keyword>
<dbReference type="EMBL" id="JAOTOJ010000008">
    <property type="protein sequence ID" value="KAK9397348.1"/>
    <property type="molecule type" value="Genomic_DNA"/>
</dbReference>
<keyword evidence="15" id="KW-1185">Reference proteome</keyword>
<dbReference type="Pfam" id="PF01094">
    <property type="entry name" value="ANF_receptor"/>
    <property type="match status" value="1"/>
</dbReference>
<dbReference type="PRINTS" id="PR00248">
    <property type="entry name" value="GPCRMGR"/>
</dbReference>
<evidence type="ECO:0000313" key="15">
    <source>
        <dbReference type="Proteomes" id="UP001474421"/>
    </source>
</evidence>
<gene>
    <name evidence="14" type="ORF">NXF25_020709</name>
</gene>
<feature type="transmembrane region" description="Helical" evidence="12">
    <location>
        <begin position="660"/>
        <end position="678"/>
    </location>
</feature>
<dbReference type="PROSITE" id="PS00981">
    <property type="entry name" value="G_PROTEIN_RECEP_F3_3"/>
    <property type="match status" value="1"/>
</dbReference>
<evidence type="ECO:0000259" key="13">
    <source>
        <dbReference type="PROSITE" id="PS50259"/>
    </source>
</evidence>
<keyword evidence="3" id="KW-1003">Cell membrane</keyword>
<evidence type="ECO:0000256" key="6">
    <source>
        <dbReference type="ARBA" id="ARBA00022989"/>
    </source>
</evidence>
<feature type="transmembrane region" description="Helical" evidence="12">
    <location>
        <begin position="690"/>
        <end position="715"/>
    </location>
</feature>
<dbReference type="InterPro" id="IPR017979">
    <property type="entry name" value="GPCR_3_CS"/>
</dbReference>
<evidence type="ECO:0000256" key="7">
    <source>
        <dbReference type="ARBA" id="ARBA00023040"/>
    </source>
</evidence>
<reference evidence="14 15" key="1">
    <citation type="journal article" date="2024" name="Proc. Natl. Acad. Sci. U.S.A.">
        <title>The genetic regulatory architecture and epigenomic basis for age-related changes in rattlesnake venom.</title>
        <authorList>
            <person name="Hogan M.P."/>
            <person name="Holding M.L."/>
            <person name="Nystrom G.S."/>
            <person name="Colston T.J."/>
            <person name="Bartlett D.A."/>
            <person name="Mason A.J."/>
            <person name="Ellsworth S.A."/>
            <person name="Rautsaw R.M."/>
            <person name="Lawrence K.C."/>
            <person name="Strickland J.L."/>
            <person name="He B."/>
            <person name="Fraser P."/>
            <person name="Margres M.J."/>
            <person name="Gilbert D.M."/>
            <person name="Gibbs H.L."/>
            <person name="Parkinson C.L."/>
            <person name="Rokyta D.R."/>
        </authorList>
    </citation>
    <scope>NUCLEOTIDE SEQUENCE [LARGE SCALE GENOMIC DNA]</scope>
    <source>
        <strain evidence="14">DRR0105</strain>
    </source>
</reference>
<dbReference type="InterPro" id="IPR028082">
    <property type="entry name" value="Peripla_BP_I"/>
</dbReference>
<dbReference type="InterPro" id="IPR038550">
    <property type="entry name" value="GPCR_3_9-Cys_sf"/>
</dbReference>
<dbReference type="InterPro" id="IPR001828">
    <property type="entry name" value="ANF_lig-bd_rcpt"/>
</dbReference>
<name>A0AAW1B5E6_CROAD</name>
<feature type="domain" description="G-protein coupled receptors family 3 profile" evidence="13">
    <location>
        <begin position="620"/>
        <end position="884"/>
    </location>
</feature>
<keyword evidence="6 12" id="KW-1133">Transmembrane helix</keyword>
<dbReference type="AlphaFoldDB" id="A0AAW1B5E6"/>
<keyword evidence="8 12" id="KW-0472">Membrane</keyword>
<dbReference type="PRINTS" id="PR01535">
    <property type="entry name" value="VOMERONASL2R"/>
</dbReference>
<dbReference type="PANTHER" id="PTHR24061:SF599">
    <property type="entry name" value="G-PROTEIN COUPLED RECEPTORS FAMILY 3 PROFILE DOMAIN-CONTAINING PROTEIN"/>
    <property type="match status" value="1"/>
</dbReference>
<evidence type="ECO:0000256" key="9">
    <source>
        <dbReference type="ARBA" id="ARBA00023170"/>
    </source>
</evidence>
<feature type="transmembrane region" description="Helical" evidence="12">
    <location>
        <begin position="735"/>
        <end position="757"/>
    </location>
</feature>
<evidence type="ECO:0000256" key="4">
    <source>
        <dbReference type="ARBA" id="ARBA00022692"/>
    </source>
</evidence>
<dbReference type="InterPro" id="IPR017978">
    <property type="entry name" value="GPCR_3_C"/>
</dbReference>
<dbReference type="Proteomes" id="UP001474421">
    <property type="component" value="Unassembled WGS sequence"/>
</dbReference>
<evidence type="ECO:0000256" key="1">
    <source>
        <dbReference type="ARBA" id="ARBA00004651"/>
    </source>
</evidence>
<evidence type="ECO:0000256" key="12">
    <source>
        <dbReference type="SAM" id="Phobius"/>
    </source>
</evidence>
<dbReference type="FunFam" id="2.10.50.30:FF:000002">
    <property type="entry name" value="Vomeronasal 2 receptor, h1"/>
    <property type="match status" value="1"/>
</dbReference>
<keyword evidence="10" id="KW-0325">Glycoprotein</keyword>
<feature type="transmembrane region" description="Helical" evidence="12">
    <location>
        <begin position="814"/>
        <end position="834"/>
    </location>
</feature>
<dbReference type="InterPro" id="IPR000337">
    <property type="entry name" value="GPCR_3"/>
</dbReference>
<comment type="similarity">
    <text evidence="2">Belongs to the G-protein coupled receptor 3 family.</text>
</comment>
<dbReference type="GO" id="GO:0004930">
    <property type="term" value="F:G protein-coupled receptor activity"/>
    <property type="evidence" value="ECO:0007669"/>
    <property type="project" value="UniProtKB-KW"/>
</dbReference>
<dbReference type="FunFam" id="3.40.50.2300:FF:000024">
    <property type="entry name" value="Vomeronasal 2, receptor 73"/>
    <property type="match status" value="1"/>
</dbReference>
<evidence type="ECO:0000256" key="11">
    <source>
        <dbReference type="ARBA" id="ARBA00023224"/>
    </source>
</evidence>
<dbReference type="GO" id="GO:0005886">
    <property type="term" value="C:plasma membrane"/>
    <property type="evidence" value="ECO:0007669"/>
    <property type="project" value="UniProtKB-SubCell"/>
</dbReference>
<keyword evidence="5" id="KW-0732">Signal</keyword>